<keyword evidence="2" id="KW-0813">Transport</keyword>
<evidence type="ECO:0000256" key="8">
    <source>
        <dbReference type="SAM" id="Phobius"/>
    </source>
</evidence>
<reference evidence="10" key="1">
    <citation type="submission" date="2016-10" db="EMBL/GenBank/DDBJ databases">
        <authorList>
            <person name="Beylefeld A."/>
            <person name="Abolnik C."/>
        </authorList>
    </citation>
    <scope>NUCLEOTIDE SEQUENCE [LARGE SCALE GENOMIC DNA]</scope>
    <source>
        <strain evidence="10">B359_6</strain>
    </source>
</reference>
<keyword evidence="7 8" id="KW-0472">Membrane</keyword>
<name>A0A1L4FRP2_9BACT</name>
<dbReference type="PANTHER" id="PTHR32024">
    <property type="entry name" value="TRK SYSTEM POTASSIUM UPTAKE PROTEIN TRKG-RELATED"/>
    <property type="match status" value="1"/>
</dbReference>
<feature type="transmembrane region" description="Helical" evidence="8">
    <location>
        <begin position="400"/>
        <end position="421"/>
    </location>
</feature>
<dbReference type="STRING" id="48003.BLA55_01070"/>
<feature type="transmembrane region" description="Helical" evidence="8">
    <location>
        <begin position="362"/>
        <end position="379"/>
    </location>
</feature>
<gene>
    <name evidence="9" type="ORF">BLA55_01070</name>
</gene>
<evidence type="ECO:0000256" key="1">
    <source>
        <dbReference type="ARBA" id="ARBA00004651"/>
    </source>
</evidence>
<dbReference type="Pfam" id="PF02386">
    <property type="entry name" value="TrkH"/>
    <property type="match status" value="1"/>
</dbReference>
<dbReference type="InterPro" id="IPR003445">
    <property type="entry name" value="Cat_transpt"/>
</dbReference>
<feature type="transmembrane region" description="Helical" evidence="8">
    <location>
        <begin position="310"/>
        <end position="332"/>
    </location>
</feature>
<evidence type="ECO:0000256" key="4">
    <source>
        <dbReference type="ARBA" id="ARBA00022692"/>
    </source>
</evidence>
<evidence type="ECO:0000313" key="9">
    <source>
        <dbReference type="EMBL" id="APJ38271.1"/>
    </source>
</evidence>
<keyword evidence="10" id="KW-1185">Reference proteome</keyword>
<feature type="transmembrane region" description="Helical" evidence="8">
    <location>
        <begin position="268"/>
        <end position="290"/>
    </location>
</feature>
<dbReference type="OrthoDB" id="9810952at2"/>
<dbReference type="Proteomes" id="UP000184322">
    <property type="component" value="Chromosome"/>
</dbReference>
<protein>
    <submittedName>
        <fullName evidence="9">Cation transporter</fullName>
    </submittedName>
</protein>
<feature type="transmembrane region" description="Helical" evidence="8">
    <location>
        <begin position="339"/>
        <end position="356"/>
    </location>
</feature>
<keyword evidence="5 8" id="KW-1133">Transmembrane helix</keyword>
<dbReference type="AlphaFoldDB" id="A0A1L4FRP2"/>
<evidence type="ECO:0000256" key="2">
    <source>
        <dbReference type="ARBA" id="ARBA00022448"/>
    </source>
</evidence>
<evidence type="ECO:0000256" key="3">
    <source>
        <dbReference type="ARBA" id="ARBA00022475"/>
    </source>
</evidence>
<evidence type="ECO:0000256" key="7">
    <source>
        <dbReference type="ARBA" id="ARBA00023136"/>
    </source>
</evidence>
<feature type="transmembrane region" description="Helical" evidence="8">
    <location>
        <begin position="223"/>
        <end position="247"/>
    </location>
</feature>
<evidence type="ECO:0000313" key="10">
    <source>
        <dbReference type="Proteomes" id="UP000184322"/>
    </source>
</evidence>
<proteinExistence type="predicted"/>
<organism evidence="9 10">
    <name type="scientific">Mycoplasmopsis pullorum</name>
    <dbReference type="NCBI Taxonomy" id="48003"/>
    <lineage>
        <taxon>Bacteria</taxon>
        <taxon>Bacillati</taxon>
        <taxon>Mycoplasmatota</taxon>
        <taxon>Mycoplasmoidales</taxon>
        <taxon>Metamycoplasmataceae</taxon>
        <taxon>Mycoplasmopsis</taxon>
    </lineage>
</organism>
<keyword evidence="3" id="KW-1003">Cell membrane</keyword>
<dbReference type="GO" id="GO:0005886">
    <property type="term" value="C:plasma membrane"/>
    <property type="evidence" value="ECO:0007669"/>
    <property type="project" value="UniProtKB-SubCell"/>
</dbReference>
<dbReference type="GO" id="GO:0030001">
    <property type="term" value="P:metal ion transport"/>
    <property type="evidence" value="ECO:0007669"/>
    <property type="project" value="UniProtKB-ARBA"/>
</dbReference>
<dbReference type="PANTHER" id="PTHR32024:SF1">
    <property type="entry name" value="KTR SYSTEM POTASSIUM UPTAKE PROTEIN B"/>
    <property type="match status" value="1"/>
</dbReference>
<keyword evidence="4 8" id="KW-0812">Transmembrane</keyword>
<feature type="transmembrane region" description="Helical" evidence="8">
    <location>
        <begin position="20"/>
        <end position="38"/>
    </location>
</feature>
<dbReference type="KEGG" id="mpul:BLA55_01070"/>
<comment type="subcellular location">
    <subcellularLocation>
        <location evidence="1">Cell membrane</location>
        <topology evidence="1">Multi-pass membrane protein</topology>
    </subcellularLocation>
</comment>
<evidence type="ECO:0000256" key="5">
    <source>
        <dbReference type="ARBA" id="ARBA00022989"/>
    </source>
</evidence>
<sequence length="518" mass="58332">MNWKNFNIIRKKLGTHKYILLIYLLIVILASLLLYSPWTQNTSYLVELTGKQKAIPRISYINALFITASAFSDTGLVVVDTFRQWNMFGQSIIAILILLGGIGVFALKLFLINWLFRRKTTTLSEIKLINNERGSDDIAQTFKLVVTAVKFLLLVCLIFGFILTFYFYFVGPEHPKDFVDPASFINPKGNWSMSFRFGFFHSISALNNAGFDILGENSFMPYYLNYGLQAIFIILLLIGGLGYPTIYDIYCFIVHKITGKKNKYHFSLFSKVSLTTYLLVTIFGFLLISLTEILSNSNNTFWNMEMNGSIFAKSFALFFCSLSTRSAGFSFIDMSQLNSNTAVILLIMMFIGAAPASTGGGIRTTTFAIIVAMLFNKILGKPRTRMFKRTISLETEKQALLVFVISIFLLIIISLICSTSFESYGGNIKTHYSKVNDGLQSKEDQYFSMTQIIFEVSSAFGTTGLSTGMTKYFNIGSKIALTLLMFIGQFGISSTILVWGFKNYSNKFEYVQSDLTTG</sequence>
<feature type="transmembrane region" description="Helical" evidence="8">
    <location>
        <begin position="151"/>
        <end position="170"/>
    </location>
</feature>
<dbReference type="EMBL" id="CP017813">
    <property type="protein sequence ID" value="APJ38271.1"/>
    <property type="molecule type" value="Genomic_DNA"/>
</dbReference>
<accession>A0A1L4FRP2</accession>
<keyword evidence="6" id="KW-0406">Ion transport</keyword>
<feature type="transmembrane region" description="Helical" evidence="8">
    <location>
        <begin position="479"/>
        <end position="501"/>
    </location>
</feature>
<dbReference type="GO" id="GO:0008324">
    <property type="term" value="F:monoatomic cation transmembrane transporter activity"/>
    <property type="evidence" value="ECO:0007669"/>
    <property type="project" value="InterPro"/>
</dbReference>
<feature type="transmembrane region" description="Helical" evidence="8">
    <location>
        <begin position="91"/>
        <end position="116"/>
    </location>
</feature>
<evidence type="ECO:0000256" key="6">
    <source>
        <dbReference type="ARBA" id="ARBA00023065"/>
    </source>
</evidence>
<dbReference type="RefSeq" id="WP_073372275.1">
    <property type="nucleotide sequence ID" value="NZ_CP017813.1"/>
</dbReference>